<keyword evidence="6" id="KW-0964">Secreted</keyword>
<dbReference type="Pfam" id="PF15674">
    <property type="entry name" value="CCDC23"/>
    <property type="match status" value="1"/>
</dbReference>
<evidence type="ECO:0000256" key="7">
    <source>
        <dbReference type="ARBA" id="ARBA00023054"/>
    </source>
</evidence>
<dbReference type="GO" id="GO:0045177">
    <property type="term" value="C:apical part of cell"/>
    <property type="evidence" value="ECO:0007669"/>
    <property type="project" value="TreeGrafter"/>
</dbReference>
<name>A0AAV4DEK0_9GAST</name>
<evidence type="ECO:0000256" key="1">
    <source>
        <dbReference type="ARBA" id="ARBA00004245"/>
    </source>
</evidence>
<dbReference type="AlphaFoldDB" id="A0AAV4DEK0"/>
<dbReference type="InterPro" id="IPR031378">
    <property type="entry name" value="SVBP"/>
</dbReference>
<dbReference type="GO" id="GO:0009306">
    <property type="term" value="P:protein secretion"/>
    <property type="evidence" value="ECO:0007669"/>
    <property type="project" value="TreeGrafter"/>
</dbReference>
<keyword evidence="7" id="KW-0175">Coiled coil</keyword>
<comment type="subcellular location">
    <subcellularLocation>
        <location evidence="1">Cytoplasm</location>
        <location evidence="1">Cytoskeleton</location>
    </subcellularLocation>
    <subcellularLocation>
        <location evidence="2">Secreted</location>
    </subcellularLocation>
</comment>
<dbReference type="GO" id="GO:0005576">
    <property type="term" value="C:extracellular region"/>
    <property type="evidence" value="ECO:0007669"/>
    <property type="project" value="UniProtKB-SubCell"/>
</dbReference>
<gene>
    <name evidence="10" type="ORF">PoB_006897800</name>
</gene>
<proteinExistence type="inferred from homology"/>
<dbReference type="PANTHER" id="PTHR34762:SF1">
    <property type="entry name" value="SMALL VASOHIBIN-BINDING PROTEIN"/>
    <property type="match status" value="1"/>
</dbReference>
<keyword evidence="11" id="KW-1185">Reference proteome</keyword>
<evidence type="ECO:0000256" key="6">
    <source>
        <dbReference type="ARBA" id="ARBA00022525"/>
    </source>
</evidence>
<evidence type="ECO:0000313" key="11">
    <source>
        <dbReference type="Proteomes" id="UP000735302"/>
    </source>
</evidence>
<evidence type="ECO:0000256" key="2">
    <source>
        <dbReference type="ARBA" id="ARBA00004613"/>
    </source>
</evidence>
<evidence type="ECO:0000256" key="4">
    <source>
        <dbReference type="ARBA" id="ARBA00018251"/>
    </source>
</evidence>
<feature type="region of interest" description="Disordered" evidence="9">
    <location>
        <begin position="12"/>
        <end position="37"/>
    </location>
</feature>
<dbReference type="PANTHER" id="PTHR34762">
    <property type="entry name" value="SMALL VASOHIBIN-BINDING PROTEIN"/>
    <property type="match status" value="1"/>
</dbReference>
<protein>
    <recommendedName>
        <fullName evidence="4">Small vasohibin-binding protein</fullName>
    </recommendedName>
</protein>
<evidence type="ECO:0000256" key="9">
    <source>
        <dbReference type="SAM" id="MobiDB-lite"/>
    </source>
</evidence>
<sequence length="430" mass="47959">MTGASLEIRAVSNSHQKGKEMPTIYHQSTPPSAKTSSFNFPPKHHQNVSQFDGLFPAKEFNLVRHIEALKSAANAPLIFPNLNNSSRHNDSLLSIANSGEHTDVSPLRNRPHSTSWAIDPATVPGNLRKHSVSNINETTLTVEDIISRGSSVSDKTTENLDDTHVPKSRIKARRKSNKSQRKKVDTILQHCDSHLARSSSFNAHKKSVDITHHNSKNIDSNGLDALSALCKGITIQQKTACTVAVKLSPYVRKGAINHGTQQSNPKPTVQAVSIAGACNESKKAQPTSHHTQLNRRKSLSKSEEVKTIKVFQSDQQSGMINDLGMAVPCAPPATPTAEQLRRFEYVPSLQDVRAQRSFRQRLQAMELKASQKEMRKQENLAAVEKLSLKERKQQMKKFQRQQIYALNKVMTDLEHERFQAFMHGIGQEIK</sequence>
<keyword evidence="8" id="KW-0206">Cytoskeleton</keyword>
<evidence type="ECO:0000313" key="10">
    <source>
        <dbReference type="EMBL" id="GFO42473.1"/>
    </source>
</evidence>
<comment type="caution">
    <text evidence="10">The sequence shown here is derived from an EMBL/GenBank/DDBJ whole genome shotgun (WGS) entry which is preliminary data.</text>
</comment>
<evidence type="ECO:0000256" key="8">
    <source>
        <dbReference type="ARBA" id="ARBA00023212"/>
    </source>
</evidence>
<evidence type="ECO:0000256" key="5">
    <source>
        <dbReference type="ARBA" id="ARBA00022490"/>
    </source>
</evidence>
<accession>A0AAV4DEK0</accession>
<keyword evidence="5" id="KW-0963">Cytoplasm</keyword>
<reference evidence="10 11" key="1">
    <citation type="journal article" date="2021" name="Elife">
        <title>Chloroplast acquisition without the gene transfer in kleptoplastic sea slugs, Plakobranchus ocellatus.</title>
        <authorList>
            <person name="Maeda T."/>
            <person name="Takahashi S."/>
            <person name="Yoshida T."/>
            <person name="Shimamura S."/>
            <person name="Takaki Y."/>
            <person name="Nagai Y."/>
            <person name="Toyoda A."/>
            <person name="Suzuki Y."/>
            <person name="Arimoto A."/>
            <person name="Ishii H."/>
            <person name="Satoh N."/>
            <person name="Nishiyama T."/>
            <person name="Hasebe M."/>
            <person name="Maruyama T."/>
            <person name="Minagawa J."/>
            <person name="Obokata J."/>
            <person name="Shigenobu S."/>
        </authorList>
    </citation>
    <scope>NUCLEOTIDE SEQUENCE [LARGE SCALE GENOMIC DNA]</scope>
</reference>
<evidence type="ECO:0000256" key="3">
    <source>
        <dbReference type="ARBA" id="ARBA00006072"/>
    </source>
</evidence>
<comment type="similarity">
    <text evidence="3">Belongs to the SVBP family.</text>
</comment>
<dbReference type="GO" id="GO:0031397">
    <property type="term" value="P:negative regulation of protein ubiquitination"/>
    <property type="evidence" value="ECO:0007669"/>
    <property type="project" value="TreeGrafter"/>
</dbReference>
<organism evidence="10 11">
    <name type="scientific">Plakobranchus ocellatus</name>
    <dbReference type="NCBI Taxonomy" id="259542"/>
    <lineage>
        <taxon>Eukaryota</taxon>
        <taxon>Metazoa</taxon>
        <taxon>Spiralia</taxon>
        <taxon>Lophotrochozoa</taxon>
        <taxon>Mollusca</taxon>
        <taxon>Gastropoda</taxon>
        <taxon>Heterobranchia</taxon>
        <taxon>Euthyneura</taxon>
        <taxon>Panpulmonata</taxon>
        <taxon>Sacoglossa</taxon>
        <taxon>Placobranchoidea</taxon>
        <taxon>Plakobranchidae</taxon>
        <taxon>Plakobranchus</taxon>
    </lineage>
</organism>
<dbReference type="GO" id="GO:0005856">
    <property type="term" value="C:cytoskeleton"/>
    <property type="evidence" value="ECO:0007669"/>
    <property type="project" value="UniProtKB-SubCell"/>
</dbReference>
<dbReference type="Proteomes" id="UP000735302">
    <property type="component" value="Unassembled WGS sequence"/>
</dbReference>
<feature type="compositionally biased region" description="Polar residues" evidence="9">
    <location>
        <begin position="25"/>
        <end position="37"/>
    </location>
</feature>
<dbReference type="EMBL" id="BLXT01007807">
    <property type="protein sequence ID" value="GFO42473.1"/>
    <property type="molecule type" value="Genomic_DNA"/>
</dbReference>